<dbReference type="EMBL" id="NJBN01000003">
    <property type="protein sequence ID" value="TKJ41086.1"/>
    <property type="molecule type" value="Genomic_DNA"/>
</dbReference>
<dbReference type="AlphaFoldDB" id="A0A532V1J5"/>
<dbReference type="Pfam" id="PF04389">
    <property type="entry name" value="Peptidase_M28"/>
    <property type="match status" value="1"/>
</dbReference>
<dbReference type="InterPro" id="IPR026444">
    <property type="entry name" value="Secre_tail"/>
</dbReference>
<dbReference type="Pfam" id="PF18962">
    <property type="entry name" value="Por_Secre_tail"/>
    <property type="match status" value="1"/>
</dbReference>
<sequence length="1014" mass="112230">MRRLLCLIAIVLPITILSASDWNLVTVPVPDDHKTLEASGFELFHRAGDFWIGSLPTGDSPPAGTRFLHGYDSRAGDLYRLLIASPDEVEKLRGRVNMLYTDQSQAIFQATSDQLQTLPIIVGEWIHISLVPKPMDYSDLELYQTDDFHPFIQELVNQVSQVQYTEYLQTLEDFVTRNTYTSGCDNAADWIYTQFQSFGLDTYFDNFQISGNTKRNVIGELPGLVYPDSIIFITGHYDATAGAPGSPEPIAPGADDNGSGTACFLECARILSAYHFEKTIRFVGFAGEEQGLYGSEDYVQDLLAAQTQVVGCFNYDMIAYSGNDPLPPDMVIYSDNNPLSQAMANKIAEAILTFVPTGLEPDIDINPSMGSSDHGPFWDAGYPAICGIEEQAWGPDFNPWYHSVNDLVINCDLEYATNCTRVAIAALADYAVPIVESGPYVTVSDTEFDEIVGNGNGSPDPGETISILVTLINVGNESTTIVSANLSTVEPCLIITQNTATYPDLDPMQTGVGSQPYIIEIDGECPNGTWVSTDLDITAFGGYQNNVPINFMVGDPAFEPTGPDAYGYLAFDPFDEPEYPAYEWVEISADSGGPGTLVNFTQDDQTFQFDLPFSFQYYGTSYDRFTIAANGWIGMGETFEDDYSNSGIPNDDGPPAMIAPYWEDLSPQRTNSGKVWQWYDEVDHLLVVEYNHIEQYSPTGSFETFQVILFDPAHHPTVTGDGEIIFQYKGMSATAVTSEGTIGIENAAETAGLQYFFDGGYDQHAHAIENEFAILFKTTGIVPSMVVTVDYVSGSPVQAGGGDLFYAIWGENQGSVPLDYDIWIDEIYESTDTTTLILREITNYQPGWQINRPDAWYPVPNSWPGGNYDFRIYSGWHPEYQVWHTDAFSWVKDGPVDLDFDFEANLPLNAPNPFDEIYMTQVDYSIPMQFEVLGTYPNPFNPSTVVSYQLSVVSHVNLSVYDVSGRKVEELINGWRDAGVHEVTFDASGLSSGVYLYRLTAGEFTDTGKMVLMK</sequence>
<reference evidence="3 4" key="1">
    <citation type="submission" date="2017-06" db="EMBL/GenBank/DDBJ databases">
        <title>Novel microbial phyla capable of carbon fixation and sulfur reduction in deep-sea sediments.</title>
        <authorList>
            <person name="Huang J."/>
            <person name="Baker B."/>
            <person name="Wang Y."/>
        </authorList>
    </citation>
    <scope>NUCLEOTIDE SEQUENCE [LARGE SCALE GENOMIC DNA]</scope>
    <source>
        <strain evidence="3">B3_LCP</strain>
    </source>
</reference>
<comment type="caution">
    <text evidence="3">The sequence shown here is derived from an EMBL/GenBank/DDBJ whole genome shotgun (WGS) entry which is preliminary data.</text>
</comment>
<dbReference type="InterPro" id="IPR045175">
    <property type="entry name" value="M28_fam"/>
</dbReference>
<dbReference type="GO" id="GO:0006508">
    <property type="term" value="P:proteolysis"/>
    <property type="evidence" value="ECO:0007669"/>
    <property type="project" value="InterPro"/>
</dbReference>
<dbReference type="NCBIfam" id="TIGR04183">
    <property type="entry name" value="Por_Secre_tail"/>
    <property type="match status" value="1"/>
</dbReference>
<dbReference type="Proteomes" id="UP000319619">
    <property type="component" value="Unassembled WGS sequence"/>
</dbReference>
<dbReference type="InterPro" id="IPR007484">
    <property type="entry name" value="Peptidase_M28"/>
</dbReference>
<dbReference type="SUPFAM" id="SSF53187">
    <property type="entry name" value="Zn-dependent exopeptidases"/>
    <property type="match status" value="1"/>
</dbReference>
<dbReference type="Gene3D" id="3.40.630.10">
    <property type="entry name" value="Zn peptidases"/>
    <property type="match status" value="1"/>
</dbReference>
<feature type="domain" description="Peptidase M28" evidence="1">
    <location>
        <begin position="216"/>
        <end position="425"/>
    </location>
</feature>
<dbReference type="GO" id="GO:0008235">
    <property type="term" value="F:metalloexopeptidase activity"/>
    <property type="evidence" value="ECO:0007669"/>
    <property type="project" value="InterPro"/>
</dbReference>
<feature type="domain" description="Secretion system C-terminal sorting" evidence="2">
    <location>
        <begin position="936"/>
        <end position="1010"/>
    </location>
</feature>
<evidence type="ECO:0000313" key="3">
    <source>
        <dbReference type="EMBL" id="TKJ41086.1"/>
    </source>
</evidence>
<name>A0A532V1J5_UNCL8</name>
<protein>
    <recommendedName>
        <fullName evidence="5">Peptidase M28 domain-containing protein</fullName>
    </recommendedName>
</protein>
<gene>
    <name evidence="3" type="ORF">CEE37_05310</name>
</gene>
<evidence type="ECO:0000259" key="2">
    <source>
        <dbReference type="Pfam" id="PF18962"/>
    </source>
</evidence>
<accession>A0A532V1J5</accession>
<dbReference type="PANTHER" id="PTHR12147:SF26">
    <property type="entry name" value="PEPTIDASE M28 DOMAIN-CONTAINING PROTEIN"/>
    <property type="match status" value="1"/>
</dbReference>
<evidence type="ECO:0008006" key="5">
    <source>
        <dbReference type="Google" id="ProtNLM"/>
    </source>
</evidence>
<proteinExistence type="predicted"/>
<dbReference type="PANTHER" id="PTHR12147">
    <property type="entry name" value="METALLOPEPTIDASE M28 FAMILY MEMBER"/>
    <property type="match status" value="1"/>
</dbReference>
<evidence type="ECO:0000259" key="1">
    <source>
        <dbReference type="Pfam" id="PF04389"/>
    </source>
</evidence>
<evidence type="ECO:0000313" key="4">
    <source>
        <dbReference type="Proteomes" id="UP000319619"/>
    </source>
</evidence>
<organism evidence="3 4">
    <name type="scientific">candidate division LCP-89 bacterium B3_LCP</name>
    <dbReference type="NCBI Taxonomy" id="2012998"/>
    <lineage>
        <taxon>Bacteria</taxon>
        <taxon>Pseudomonadati</taxon>
        <taxon>Bacteria division LCP-89</taxon>
    </lineage>
</organism>
<dbReference type="Gene3D" id="2.60.40.4070">
    <property type="match status" value="1"/>
</dbReference>